<dbReference type="InterPro" id="IPR002110">
    <property type="entry name" value="Ankyrin_rpt"/>
</dbReference>
<evidence type="ECO:0000256" key="3">
    <source>
        <dbReference type="ARBA" id="ARBA00023125"/>
    </source>
</evidence>
<dbReference type="InterPro" id="IPR014284">
    <property type="entry name" value="RNA_pol_sigma-70_dom"/>
</dbReference>
<feature type="compositionally biased region" description="Polar residues" evidence="6">
    <location>
        <begin position="221"/>
        <end position="232"/>
    </location>
</feature>
<feature type="compositionally biased region" description="Polar residues" evidence="6">
    <location>
        <begin position="136"/>
        <end position="149"/>
    </location>
</feature>
<dbReference type="InterPro" id="IPR050239">
    <property type="entry name" value="Sigma-70_RNA_pol_init_factors"/>
</dbReference>
<dbReference type="GO" id="GO:0006352">
    <property type="term" value="P:DNA-templated transcription initiation"/>
    <property type="evidence" value="ECO:0007669"/>
    <property type="project" value="InterPro"/>
</dbReference>
<evidence type="ECO:0000313" key="8">
    <source>
        <dbReference type="EMBL" id="MBB5730625.1"/>
    </source>
</evidence>
<dbReference type="PANTHER" id="PTHR30603">
    <property type="entry name" value="RNA POLYMERASE SIGMA FACTOR RPO"/>
    <property type="match status" value="1"/>
</dbReference>
<feature type="compositionally biased region" description="Basic and acidic residues" evidence="6">
    <location>
        <begin position="155"/>
        <end position="169"/>
    </location>
</feature>
<keyword evidence="4" id="KW-0804">Transcription</keyword>
<dbReference type="InterPro" id="IPR036388">
    <property type="entry name" value="WH-like_DNA-bd_sf"/>
</dbReference>
<dbReference type="PANTHER" id="PTHR30603:SF47">
    <property type="entry name" value="RNA POLYMERASE SIGMA FACTOR SIGD, CHLOROPLASTIC"/>
    <property type="match status" value="1"/>
</dbReference>
<comment type="caution">
    <text evidence="8">The sequence shown here is derived from an EMBL/GenBank/DDBJ whole genome shotgun (WGS) entry which is preliminary data.</text>
</comment>
<feature type="region of interest" description="Disordered" evidence="6">
    <location>
        <begin position="104"/>
        <end position="260"/>
    </location>
</feature>
<dbReference type="EMBL" id="JACIJR010000007">
    <property type="protein sequence ID" value="MBB5730625.1"/>
    <property type="molecule type" value="Genomic_DNA"/>
</dbReference>
<dbReference type="Proteomes" id="UP000546701">
    <property type="component" value="Unassembled WGS sequence"/>
</dbReference>
<keyword evidence="3" id="KW-0238">DNA-binding</keyword>
<keyword evidence="5" id="KW-0040">ANK repeat</keyword>
<keyword evidence="2" id="KW-0731">Sigma factor</keyword>
<dbReference type="SUPFAM" id="SSF88946">
    <property type="entry name" value="Sigma2 domain of RNA polymerase sigma factors"/>
    <property type="match status" value="1"/>
</dbReference>
<feature type="compositionally biased region" description="Acidic residues" evidence="6">
    <location>
        <begin position="242"/>
        <end position="257"/>
    </location>
</feature>
<dbReference type="RefSeq" id="WP_184075325.1">
    <property type="nucleotide sequence ID" value="NZ_BMJP01000005.1"/>
</dbReference>
<dbReference type="InterPro" id="IPR000943">
    <property type="entry name" value="RNA_pol_sigma70"/>
</dbReference>
<dbReference type="GO" id="GO:0003677">
    <property type="term" value="F:DNA binding"/>
    <property type="evidence" value="ECO:0007669"/>
    <property type="project" value="UniProtKB-KW"/>
</dbReference>
<dbReference type="Pfam" id="PF04542">
    <property type="entry name" value="Sigma70_r2"/>
    <property type="match status" value="1"/>
</dbReference>
<dbReference type="AlphaFoldDB" id="A0A7W9F4M5"/>
<proteinExistence type="predicted"/>
<feature type="compositionally biased region" description="Polar residues" evidence="6">
    <location>
        <begin position="173"/>
        <end position="184"/>
    </location>
</feature>
<dbReference type="Pfam" id="PF04545">
    <property type="entry name" value="Sigma70_r4"/>
    <property type="match status" value="1"/>
</dbReference>
<dbReference type="InterPro" id="IPR036770">
    <property type="entry name" value="Ankyrin_rpt-contain_sf"/>
</dbReference>
<protein>
    <submittedName>
        <fullName evidence="8">RNA polymerase primary sigma factor</fullName>
    </submittedName>
</protein>
<dbReference type="Gene3D" id="1.20.120.1810">
    <property type="match status" value="1"/>
</dbReference>
<dbReference type="PROSITE" id="PS50297">
    <property type="entry name" value="ANK_REP_REGION"/>
    <property type="match status" value="1"/>
</dbReference>
<dbReference type="GO" id="GO:0016987">
    <property type="term" value="F:sigma factor activity"/>
    <property type="evidence" value="ECO:0007669"/>
    <property type="project" value="UniProtKB-KW"/>
</dbReference>
<evidence type="ECO:0000313" key="9">
    <source>
        <dbReference type="Proteomes" id="UP000546701"/>
    </source>
</evidence>
<reference evidence="8 9" key="1">
    <citation type="submission" date="2020-08" db="EMBL/GenBank/DDBJ databases">
        <title>Genomic Encyclopedia of Type Strains, Phase IV (KMG-IV): sequencing the most valuable type-strain genomes for metagenomic binning, comparative biology and taxonomic classification.</title>
        <authorList>
            <person name="Goeker M."/>
        </authorList>
    </citation>
    <scope>NUCLEOTIDE SEQUENCE [LARGE SCALE GENOMIC DNA]</scope>
    <source>
        <strain evidence="8 9">DSM 103336</strain>
    </source>
</reference>
<dbReference type="InterPro" id="IPR007627">
    <property type="entry name" value="RNA_pol_sigma70_r2"/>
</dbReference>
<dbReference type="PROSITE" id="PS50088">
    <property type="entry name" value="ANK_REPEAT"/>
    <property type="match status" value="1"/>
</dbReference>
<evidence type="ECO:0000256" key="4">
    <source>
        <dbReference type="ARBA" id="ARBA00023163"/>
    </source>
</evidence>
<dbReference type="Gene3D" id="1.10.10.10">
    <property type="entry name" value="Winged helix-like DNA-binding domain superfamily/Winged helix DNA-binding domain"/>
    <property type="match status" value="1"/>
</dbReference>
<dbReference type="Gene3D" id="1.25.40.20">
    <property type="entry name" value="Ankyrin repeat-containing domain"/>
    <property type="match status" value="1"/>
</dbReference>
<accession>A0A7W9F4M5</accession>
<organism evidence="8 9">
    <name type="scientific">Sphingomonas prati</name>
    <dbReference type="NCBI Taxonomy" id="1843237"/>
    <lineage>
        <taxon>Bacteria</taxon>
        <taxon>Pseudomonadati</taxon>
        <taxon>Pseudomonadota</taxon>
        <taxon>Alphaproteobacteria</taxon>
        <taxon>Sphingomonadales</taxon>
        <taxon>Sphingomonadaceae</taxon>
        <taxon>Sphingomonas</taxon>
    </lineage>
</organism>
<name>A0A7W9F4M5_9SPHN</name>
<evidence type="ECO:0000256" key="6">
    <source>
        <dbReference type="SAM" id="MobiDB-lite"/>
    </source>
</evidence>
<dbReference type="PRINTS" id="PR00046">
    <property type="entry name" value="SIGMA70FCT"/>
</dbReference>
<dbReference type="SUPFAM" id="SSF48403">
    <property type="entry name" value="Ankyrin repeat"/>
    <property type="match status" value="1"/>
</dbReference>
<dbReference type="Pfam" id="PF12796">
    <property type="entry name" value="Ank_2"/>
    <property type="match status" value="1"/>
</dbReference>
<dbReference type="SUPFAM" id="SSF88659">
    <property type="entry name" value="Sigma3 and sigma4 domains of RNA polymerase sigma factors"/>
    <property type="match status" value="1"/>
</dbReference>
<feature type="domain" description="RNA polymerase sigma-70" evidence="7">
    <location>
        <begin position="773"/>
        <end position="799"/>
    </location>
</feature>
<feature type="repeat" description="ANK" evidence="5">
    <location>
        <begin position="45"/>
        <end position="77"/>
    </location>
</feature>
<dbReference type="CDD" id="cd06171">
    <property type="entry name" value="Sigma70_r4"/>
    <property type="match status" value="1"/>
</dbReference>
<dbReference type="NCBIfam" id="TIGR02937">
    <property type="entry name" value="sigma70-ECF"/>
    <property type="match status" value="1"/>
</dbReference>
<sequence length="814" mass="88305">MARTDSKADDAGLSRLFMIALRTGSANAVKSFLGRKINISATDGRGRSALIIAAGAGHLAICRLLIEAGSDPFFRDVNGLDASHHARVEGHDEVLAFLDDAMGRQFDKPDEPDLETSSEVLPLPVGSRPVSASFEPVNTNSDLSPSDNHVQPLVHDQDQVSNDVDRQWDDLPESSTSNGTLTSSPPEPDNDPDDIVGVGSVRGGEDFPDELSARAPHPSQAPVQVPSSTPVEQASVPRQDADADADSWEVDSTDLPDESDRSAVQEAGLVQARLSASAAMFVGGEDWSSVLIELPDLPGIRSELVLPNSITAMARSALTRAARAGEFQADLCDMPGGLVDARKDSLCHAVRQTAAAFGCVVDRPPDPWFAALSSTAGVPDPGEGIDDAVEAFATHLWSAGRAASYNARLDTMPPLKRAAEADLFGKVAQATAEAMLSLAMSIPAIDFILSADDLVSQAHLPFSFISSHPLEEQSTEDEGLDETVEDDEGMDEIAGTGPVELIELPTAYVTAMIELRAVRNACSTIMLPAETRRAASALRGLSLTPDFLAYLDGELPAVEANQRTMKAVFSAMRRADQARQVIIERHLPQTRFFAQRYRGQGLEFDDLVQEANIGLLRAIETFDMARGYRFWTYAQTWVWQRLNRAVASLGSPIRLPVHVHQDRRRLEVAIEEAEKSGIQHDVQHLATLSGLPVTLVRRLLGAWVVDLLEDLDDLAGDGIAGARIIDDAQPDPLASSLEIDLVDELHTAIEELPPRLADVVRMRFGLDDSQAHTLEEIGQKYGVTRERIRQLEVQAFKILKHPGRSRVLRTLLEH</sequence>
<evidence type="ECO:0000256" key="2">
    <source>
        <dbReference type="ARBA" id="ARBA00023082"/>
    </source>
</evidence>
<gene>
    <name evidence="8" type="ORF">FHS99_003128</name>
</gene>
<keyword evidence="9" id="KW-1185">Reference proteome</keyword>
<evidence type="ECO:0000256" key="1">
    <source>
        <dbReference type="ARBA" id="ARBA00023015"/>
    </source>
</evidence>
<dbReference type="InterPro" id="IPR013324">
    <property type="entry name" value="RNA_pol_sigma_r3/r4-like"/>
</dbReference>
<dbReference type="PROSITE" id="PS00716">
    <property type="entry name" value="SIGMA70_2"/>
    <property type="match status" value="1"/>
</dbReference>
<evidence type="ECO:0000256" key="5">
    <source>
        <dbReference type="PROSITE-ProRule" id="PRU00023"/>
    </source>
</evidence>
<keyword evidence="1" id="KW-0805">Transcription regulation</keyword>
<dbReference type="InterPro" id="IPR007630">
    <property type="entry name" value="RNA_pol_sigma70_r4"/>
</dbReference>
<dbReference type="SMART" id="SM00248">
    <property type="entry name" value="ANK"/>
    <property type="match status" value="2"/>
</dbReference>
<evidence type="ECO:0000259" key="7">
    <source>
        <dbReference type="PROSITE" id="PS00716"/>
    </source>
</evidence>
<dbReference type="InterPro" id="IPR013325">
    <property type="entry name" value="RNA_pol_sigma_r2"/>
</dbReference>